<organism evidence="1">
    <name type="scientific">Spongospora subterranea</name>
    <dbReference type="NCBI Taxonomy" id="70186"/>
    <lineage>
        <taxon>Eukaryota</taxon>
        <taxon>Sar</taxon>
        <taxon>Rhizaria</taxon>
        <taxon>Endomyxa</taxon>
        <taxon>Phytomyxea</taxon>
        <taxon>Plasmodiophorida</taxon>
        <taxon>Plasmodiophoridae</taxon>
        <taxon>Spongospora</taxon>
    </lineage>
</organism>
<dbReference type="AlphaFoldDB" id="A0A0H5QKH1"/>
<dbReference type="EMBL" id="HACM01002066">
    <property type="protein sequence ID" value="CRZ02508.1"/>
    <property type="molecule type" value="Transcribed_RNA"/>
</dbReference>
<protein>
    <submittedName>
        <fullName evidence="1">Uncharacterized protein</fullName>
    </submittedName>
</protein>
<proteinExistence type="predicted"/>
<sequence>MSHVRSAIVTASQMIQRMNWEEFERAAVKYIVLTNRQSIQEIEAINDDFRDWEEEVRMFCGDPMTADLSVKEANAKKKTQIFKQIQDKRVDDAIDDQSSTNECETTTYSRCWNNKQGC</sequence>
<reference evidence="1" key="1">
    <citation type="submission" date="2015-04" db="EMBL/GenBank/DDBJ databases">
        <title>The genome sequence of the plant pathogenic Rhizarian Plasmodiophora brassicae reveals insights in its biotrophic life cycle and the origin of chitin synthesis.</title>
        <authorList>
            <person name="Schwelm A."/>
            <person name="Fogelqvist J."/>
            <person name="Knaust A."/>
            <person name="Julke S."/>
            <person name="Lilja T."/>
            <person name="Dhandapani V."/>
            <person name="Bonilla-Rosso G."/>
            <person name="Karlsson M."/>
            <person name="Shevchenko A."/>
            <person name="Choi S.R."/>
            <person name="Kim H.G."/>
            <person name="Park J.Y."/>
            <person name="Lim Y.P."/>
            <person name="Ludwig-Muller J."/>
            <person name="Dixelius C."/>
        </authorList>
    </citation>
    <scope>NUCLEOTIDE SEQUENCE</scope>
    <source>
        <tissue evidence="1">Potato root galls</tissue>
    </source>
</reference>
<accession>A0A0H5QKH1</accession>
<name>A0A0H5QKH1_9EUKA</name>
<evidence type="ECO:0000313" key="1">
    <source>
        <dbReference type="EMBL" id="CRZ02508.1"/>
    </source>
</evidence>